<keyword evidence="5" id="KW-0653">Protein transport</keyword>
<dbReference type="InterPro" id="IPR024602">
    <property type="entry name" value="COG_su2_N"/>
</dbReference>
<evidence type="ECO:0000313" key="10">
    <source>
        <dbReference type="EMBL" id="SGZ51110.1"/>
    </source>
</evidence>
<dbReference type="EMBL" id="LT635758">
    <property type="protein sequence ID" value="SGZ51110.1"/>
    <property type="molecule type" value="Genomic_DNA"/>
</dbReference>
<dbReference type="Proteomes" id="UP000182334">
    <property type="component" value="Chromosome III"/>
</dbReference>
<keyword evidence="4" id="KW-0813">Transport</keyword>
<comment type="similarity">
    <text evidence="2">Belongs to the COG2 family.</text>
</comment>
<evidence type="ECO:0000313" key="11">
    <source>
        <dbReference type="Proteomes" id="UP000182334"/>
    </source>
</evidence>
<dbReference type="STRING" id="45354.A0A1L0DFD5"/>
<proteinExistence type="inferred from homology"/>
<dbReference type="GO" id="GO:0017119">
    <property type="term" value="C:Golgi transport complex"/>
    <property type="evidence" value="ECO:0007669"/>
    <property type="project" value="TreeGrafter"/>
</dbReference>
<dbReference type="InterPro" id="IPR009316">
    <property type="entry name" value="COG2"/>
</dbReference>
<evidence type="ECO:0000256" key="6">
    <source>
        <dbReference type="ARBA" id="ARBA00023034"/>
    </source>
</evidence>
<gene>
    <name evidence="10" type="ORF">SAMEA4029010_CIC11G00000000133</name>
</gene>
<sequence>MEFSILNGTDEFPYPLTITRNAFADNADFDPDTFLYTNHRFTSLDSLISDLTTLSKTLNQDLLDLVNEEYSKFIQLGMSIDGCLEQINNISLDVGKFNGLLDQSLEDFTNSSAVSEKALNHKKRLNLLKNRVKLVMLLHEQCSSFETLLGLDVGNVKPEHLMAKLSTLATLYLSVTKIHAILTESPDVEQSVFFEKVVKTKVVSLKFEFKLYLDELFSIAKSDSNAYGALTLRLLHVYRVTGHSSDLLALLHKRT</sequence>
<evidence type="ECO:0000256" key="1">
    <source>
        <dbReference type="ARBA" id="ARBA00004395"/>
    </source>
</evidence>
<dbReference type="OrthoDB" id="332281at2759"/>
<dbReference type="GO" id="GO:0015031">
    <property type="term" value="P:protein transport"/>
    <property type="evidence" value="ECO:0007669"/>
    <property type="project" value="UniProtKB-KW"/>
</dbReference>
<evidence type="ECO:0000256" key="7">
    <source>
        <dbReference type="ARBA" id="ARBA00023136"/>
    </source>
</evidence>
<evidence type="ECO:0000256" key="3">
    <source>
        <dbReference type="ARBA" id="ARBA00020977"/>
    </source>
</evidence>
<dbReference type="PANTHER" id="PTHR12961:SF0">
    <property type="entry name" value="CONSERVED OLIGOMERIC GOLGI COMPLEX SUBUNIT 2"/>
    <property type="match status" value="1"/>
</dbReference>
<evidence type="ECO:0000259" key="9">
    <source>
        <dbReference type="Pfam" id="PF06148"/>
    </source>
</evidence>
<accession>A0A1L0DFD5</accession>
<reference evidence="10 11" key="1">
    <citation type="submission" date="2016-10" db="EMBL/GenBank/DDBJ databases">
        <authorList>
            <person name="de Groot N.N."/>
        </authorList>
    </citation>
    <scope>NUCLEOTIDE SEQUENCE [LARGE SCALE GENOMIC DNA]</scope>
    <source>
        <strain evidence="10 11">CBS 141442</strain>
    </source>
</reference>
<dbReference type="GO" id="GO:0007030">
    <property type="term" value="P:Golgi organization"/>
    <property type="evidence" value="ECO:0007669"/>
    <property type="project" value="InterPro"/>
</dbReference>
<protein>
    <recommendedName>
        <fullName evidence="3">Conserved oligomeric Golgi complex subunit 2</fullName>
    </recommendedName>
    <alternativeName>
        <fullName evidence="8">Component of oligomeric Golgi complex 2</fullName>
    </alternativeName>
</protein>
<evidence type="ECO:0000256" key="4">
    <source>
        <dbReference type="ARBA" id="ARBA00022448"/>
    </source>
</evidence>
<keyword evidence="6" id="KW-0333">Golgi apparatus</keyword>
<organism evidence="10 11">
    <name type="scientific">Sungouiella intermedia</name>
    <dbReference type="NCBI Taxonomy" id="45354"/>
    <lineage>
        <taxon>Eukaryota</taxon>
        <taxon>Fungi</taxon>
        <taxon>Dikarya</taxon>
        <taxon>Ascomycota</taxon>
        <taxon>Saccharomycotina</taxon>
        <taxon>Pichiomycetes</taxon>
        <taxon>Metschnikowiaceae</taxon>
        <taxon>Sungouiella</taxon>
    </lineage>
</organism>
<dbReference type="Pfam" id="PF06148">
    <property type="entry name" value="COG2_N"/>
    <property type="match status" value="1"/>
</dbReference>
<keyword evidence="11" id="KW-1185">Reference proteome</keyword>
<dbReference type="AlphaFoldDB" id="A0A1L0DFD5"/>
<evidence type="ECO:0000256" key="5">
    <source>
        <dbReference type="ARBA" id="ARBA00022927"/>
    </source>
</evidence>
<dbReference type="GO" id="GO:0006891">
    <property type="term" value="P:intra-Golgi vesicle-mediated transport"/>
    <property type="evidence" value="ECO:0007669"/>
    <property type="project" value="TreeGrafter"/>
</dbReference>
<feature type="domain" description="Conserved oligomeric Golgi complex subunit 2 N-terminal" evidence="9">
    <location>
        <begin position="27"/>
        <end position="90"/>
    </location>
</feature>
<keyword evidence="7" id="KW-0472">Membrane</keyword>
<evidence type="ECO:0000256" key="8">
    <source>
        <dbReference type="ARBA" id="ARBA00031344"/>
    </source>
</evidence>
<name>A0A1L0DFD5_9ASCO</name>
<evidence type="ECO:0000256" key="2">
    <source>
        <dbReference type="ARBA" id="ARBA00007603"/>
    </source>
</evidence>
<comment type="subcellular location">
    <subcellularLocation>
        <location evidence="1">Golgi apparatus membrane</location>
        <topology evidence="1">Peripheral membrane protein</topology>
    </subcellularLocation>
</comment>
<dbReference type="GO" id="GO:0000139">
    <property type="term" value="C:Golgi membrane"/>
    <property type="evidence" value="ECO:0007669"/>
    <property type="project" value="UniProtKB-SubCell"/>
</dbReference>
<dbReference type="PANTHER" id="PTHR12961">
    <property type="entry name" value="CONSERVED OLIGOMERIC GOLGI COMPLEX COMPONENT 2"/>
    <property type="match status" value="1"/>
</dbReference>